<dbReference type="EnsemblMetazoa" id="GPPI047819-RA">
    <property type="protein sequence ID" value="GPPI047819-PA"/>
    <property type="gene ID" value="GPPI047819"/>
</dbReference>
<name>A0A1B0C347_9MUSC</name>
<evidence type="ECO:0000256" key="1">
    <source>
        <dbReference type="ARBA" id="ARBA00004123"/>
    </source>
</evidence>
<evidence type="ECO:0000256" key="3">
    <source>
        <dbReference type="ARBA" id="ARBA00022737"/>
    </source>
</evidence>
<dbReference type="VEuPathDB" id="VectorBase:GPPI047819"/>
<reference evidence="8" key="1">
    <citation type="submission" date="2015-01" db="EMBL/GenBank/DDBJ databases">
        <authorList>
            <person name="Aksoy S."/>
            <person name="Warren W."/>
            <person name="Wilson R.K."/>
        </authorList>
    </citation>
    <scope>NUCLEOTIDE SEQUENCE [LARGE SCALE GENOMIC DNA]</scope>
    <source>
        <strain evidence="8">IAEA</strain>
    </source>
</reference>
<keyword evidence="3" id="KW-0677">Repeat</keyword>
<dbReference type="STRING" id="67801.A0A1B0C347"/>
<evidence type="ECO:0000313" key="7">
    <source>
        <dbReference type="EnsemblMetazoa" id="GPPI047819-PA"/>
    </source>
</evidence>
<feature type="domain" description="Beta-catenin-like protein 1 N-terminal" evidence="6">
    <location>
        <begin position="1"/>
        <end position="110"/>
    </location>
</feature>
<sequence length="140" mass="16291">MLRNCKGSQPQRLLSKFTENDHDKFDRLVELNLKYLDKLEIIDRDINQQSLILIGGDKEVENKYLKRLSGGLFSLEMIDYIILEVSAIKQCVIQILNIRSAPMKSIRNVVREYVENLGDDADFEWKENEQAHILSSVDCF</sequence>
<dbReference type="Gene3D" id="1.25.10.10">
    <property type="entry name" value="Leucine-rich Repeat Variant"/>
    <property type="match status" value="1"/>
</dbReference>
<evidence type="ECO:0000256" key="5">
    <source>
        <dbReference type="ARBA" id="ARBA00023242"/>
    </source>
</evidence>
<dbReference type="PANTHER" id="PTHR14978:SF0">
    <property type="entry name" value="BETA-CATENIN-LIKE PROTEIN 1"/>
    <property type="match status" value="1"/>
</dbReference>
<evidence type="ECO:0000259" key="6">
    <source>
        <dbReference type="Pfam" id="PF08216"/>
    </source>
</evidence>
<accession>A0A1B0C347</accession>
<dbReference type="InterPro" id="IPR039678">
    <property type="entry name" value="CTNNBL1"/>
</dbReference>
<keyword evidence="4" id="KW-0175">Coiled coil</keyword>
<organism evidence="7 8">
    <name type="scientific">Glossina palpalis gambiensis</name>
    <dbReference type="NCBI Taxonomy" id="67801"/>
    <lineage>
        <taxon>Eukaryota</taxon>
        <taxon>Metazoa</taxon>
        <taxon>Ecdysozoa</taxon>
        <taxon>Arthropoda</taxon>
        <taxon>Hexapoda</taxon>
        <taxon>Insecta</taxon>
        <taxon>Pterygota</taxon>
        <taxon>Neoptera</taxon>
        <taxon>Endopterygota</taxon>
        <taxon>Diptera</taxon>
        <taxon>Brachycera</taxon>
        <taxon>Muscomorpha</taxon>
        <taxon>Hippoboscoidea</taxon>
        <taxon>Glossinidae</taxon>
        <taxon>Glossina</taxon>
    </lineage>
</organism>
<keyword evidence="5" id="KW-0539">Nucleus</keyword>
<dbReference type="InterPro" id="IPR011989">
    <property type="entry name" value="ARM-like"/>
</dbReference>
<dbReference type="EMBL" id="JXJN01024808">
    <property type="status" value="NOT_ANNOTATED_CDS"/>
    <property type="molecule type" value="Genomic_DNA"/>
</dbReference>
<dbReference type="Proteomes" id="UP000092460">
    <property type="component" value="Unassembled WGS sequence"/>
</dbReference>
<comment type="subcellular location">
    <subcellularLocation>
        <location evidence="1">Nucleus</location>
    </subcellularLocation>
</comment>
<protein>
    <recommendedName>
        <fullName evidence="6">Beta-catenin-like protein 1 N-terminal domain-containing protein</fullName>
    </recommendedName>
</protein>
<evidence type="ECO:0000256" key="2">
    <source>
        <dbReference type="ARBA" id="ARBA00022553"/>
    </source>
</evidence>
<evidence type="ECO:0000256" key="4">
    <source>
        <dbReference type="ARBA" id="ARBA00023054"/>
    </source>
</evidence>
<proteinExistence type="predicted"/>
<dbReference type="GO" id="GO:0005681">
    <property type="term" value="C:spliceosomal complex"/>
    <property type="evidence" value="ECO:0007669"/>
    <property type="project" value="TreeGrafter"/>
</dbReference>
<dbReference type="PANTHER" id="PTHR14978">
    <property type="entry name" value="BETA-CATENIN-LIKE PROTEIN 1 NUCLEAR ASSOCIATED PROTEIN"/>
    <property type="match status" value="1"/>
</dbReference>
<dbReference type="InterPro" id="IPR013180">
    <property type="entry name" value="CTNNBL1_N"/>
</dbReference>
<reference evidence="7" key="2">
    <citation type="submission" date="2020-05" db="UniProtKB">
        <authorList>
            <consortium name="EnsemblMetazoa"/>
        </authorList>
    </citation>
    <scope>IDENTIFICATION</scope>
    <source>
        <strain evidence="7">IAEA</strain>
    </source>
</reference>
<keyword evidence="8" id="KW-1185">Reference proteome</keyword>
<dbReference type="AlphaFoldDB" id="A0A1B0C347"/>
<evidence type="ECO:0000313" key="8">
    <source>
        <dbReference type="Proteomes" id="UP000092460"/>
    </source>
</evidence>
<keyword evidence="2" id="KW-0597">Phosphoprotein</keyword>
<dbReference type="Pfam" id="PF08216">
    <property type="entry name" value="CTNNBL"/>
    <property type="match status" value="1"/>
</dbReference>